<proteinExistence type="predicted"/>
<accession>A0A179FAB2</accession>
<dbReference type="KEGG" id="pchm:VFPPC_16653"/>
<reference evidence="1 2" key="1">
    <citation type="journal article" date="2016" name="PLoS Pathog.">
        <title>Biosynthesis of antibiotic leucinostatins in bio-control fungus Purpureocillium lilacinum and their inhibition on phytophthora revealed by genome mining.</title>
        <authorList>
            <person name="Wang G."/>
            <person name="Liu Z."/>
            <person name="Lin R."/>
            <person name="Li E."/>
            <person name="Mao Z."/>
            <person name="Ling J."/>
            <person name="Yang Y."/>
            <person name="Yin W.B."/>
            <person name="Xie B."/>
        </authorList>
    </citation>
    <scope>NUCLEOTIDE SEQUENCE [LARGE SCALE GENOMIC DNA]</scope>
    <source>
        <strain evidence="1">170</strain>
    </source>
</reference>
<dbReference type="EMBL" id="LSBJ02000007">
    <property type="protein sequence ID" value="OAQ62404.1"/>
    <property type="molecule type" value="Genomic_DNA"/>
</dbReference>
<keyword evidence="2" id="KW-1185">Reference proteome</keyword>
<sequence>MQPVGFCQANLGTGGLSCCHAKLQPTASFLEGRPHAGPLSSPSSIWSGQHFGPGCYEGKKLPNVLEAGHTKDNRYLPLVRHSGQVKVPNAACWHPTLNGTFQPDQTRPDLP</sequence>
<evidence type="ECO:0000313" key="1">
    <source>
        <dbReference type="EMBL" id="OAQ62404.1"/>
    </source>
</evidence>
<dbReference type="AlphaFoldDB" id="A0A179FAB2"/>
<name>A0A179FAB2_METCM</name>
<comment type="caution">
    <text evidence="1">The sequence shown here is derived from an EMBL/GenBank/DDBJ whole genome shotgun (WGS) entry which is preliminary data.</text>
</comment>
<evidence type="ECO:0000313" key="2">
    <source>
        <dbReference type="Proteomes" id="UP000078397"/>
    </source>
</evidence>
<dbReference type="Proteomes" id="UP000078397">
    <property type="component" value="Unassembled WGS sequence"/>
</dbReference>
<gene>
    <name evidence="1" type="ORF">VFPPC_16653</name>
</gene>
<dbReference type="GeneID" id="28858400"/>
<dbReference type="RefSeq" id="XP_018140108.1">
    <property type="nucleotide sequence ID" value="XM_018294406.1"/>
</dbReference>
<protein>
    <submittedName>
        <fullName evidence="1">Uncharacterized protein</fullName>
    </submittedName>
</protein>
<organism evidence="1 2">
    <name type="scientific">Pochonia chlamydosporia 170</name>
    <dbReference type="NCBI Taxonomy" id="1380566"/>
    <lineage>
        <taxon>Eukaryota</taxon>
        <taxon>Fungi</taxon>
        <taxon>Dikarya</taxon>
        <taxon>Ascomycota</taxon>
        <taxon>Pezizomycotina</taxon>
        <taxon>Sordariomycetes</taxon>
        <taxon>Hypocreomycetidae</taxon>
        <taxon>Hypocreales</taxon>
        <taxon>Clavicipitaceae</taxon>
        <taxon>Pochonia</taxon>
    </lineage>
</organism>